<dbReference type="SUPFAM" id="SSF63446">
    <property type="entry name" value="Type I dockerin domain"/>
    <property type="match status" value="1"/>
</dbReference>
<evidence type="ECO:0008006" key="3">
    <source>
        <dbReference type="Google" id="ProtNLM"/>
    </source>
</evidence>
<dbReference type="InterPro" id="IPR036439">
    <property type="entry name" value="Dockerin_dom_sf"/>
</dbReference>
<dbReference type="CDD" id="cd14256">
    <property type="entry name" value="Dockerin_I"/>
    <property type="match status" value="1"/>
</dbReference>
<accession>A0A7X0H9L7</accession>
<proteinExistence type="predicted"/>
<gene>
    <name evidence="1" type="ORF">HNQ40_002135</name>
</gene>
<reference evidence="1 2" key="1">
    <citation type="submission" date="2020-08" db="EMBL/GenBank/DDBJ databases">
        <title>Genomic Encyclopedia of Type Strains, Phase IV (KMG-IV): sequencing the most valuable type-strain genomes for metagenomic binning, comparative biology and taxonomic classification.</title>
        <authorList>
            <person name="Goeker M."/>
        </authorList>
    </citation>
    <scope>NUCLEOTIDE SEQUENCE [LARGE SCALE GENOMIC DNA]</scope>
    <source>
        <strain evidence="1 2">DSM 103725</strain>
    </source>
</reference>
<dbReference type="AlphaFoldDB" id="A0A7X0H9L7"/>
<protein>
    <recommendedName>
        <fullName evidence="3">PEP-CTERM protein-sorting domain-containing protein</fullName>
    </recommendedName>
</protein>
<dbReference type="EMBL" id="JACHGY010000001">
    <property type="protein sequence ID" value="MBB6430329.1"/>
    <property type="molecule type" value="Genomic_DNA"/>
</dbReference>
<name>A0A7X0H9L7_9BACT</name>
<organism evidence="1 2">
    <name type="scientific">Algisphaera agarilytica</name>
    <dbReference type="NCBI Taxonomy" id="1385975"/>
    <lineage>
        <taxon>Bacteria</taxon>
        <taxon>Pseudomonadati</taxon>
        <taxon>Planctomycetota</taxon>
        <taxon>Phycisphaerae</taxon>
        <taxon>Phycisphaerales</taxon>
        <taxon>Phycisphaeraceae</taxon>
        <taxon>Algisphaera</taxon>
    </lineage>
</organism>
<dbReference type="Gene3D" id="1.10.1330.10">
    <property type="entry name" value="Dockerin domain"/>
    <property type="match status" value="1"/>
</dbReference>
<comment type="caution">
    <text evidence="1">The sequence shown here is derived from an EMBL/GenBank/DDBJ whole genome shotgun (WGS) entry which is preliminary data.</text>
</comment>
<dbReference type="Proteomes" id="UP000541810">
    <property type="component" value="Unassembled WGS sequence"/>
</dbReference>
<sequence length="499" mass="52114">MTIEGVQVAAVEIPQINAAITLPSDPTSPLTTEGLLGPTFTIKAFYDSGASGVLLAKETADALGVPLASGVEFGDVGVGGIDYFNVSENINIHLAPFLAPFGVGADIDNPATFTQTYNQVFTNIRAQVAQQNSDTFIGGLDVFGMPLFQGKTVTMDSRRFNGGEIEVTDVNVYNSGQLPNSVPDADFHIQTTYADFSRFTQTTGGEGPTFSENPFIGGDPLDALIPGGGVAAANTLSSIPLDTQVVASYGGTSSGGSWLYDMGAMTSIISEQQAALMGVTYSEDTLPDGTPFLEGAPLEDQFQLQVGGVGGTTTVAGFLLDTLTLPTVEGEPITYTKAPVLVLDIAVEDPDTGDQLTLAGILGMNLILPNFEINTLDLRASAFDFITFDEPSGLLGLTLNPDVVDITLPGDYNGNGVVDAADYTIWQDSFGSMDDLAADGNGNGIVDAADYTIWQDNFGNTSAASGLSNFTIIPEPASLLMVSGLGVLMASRRRNPITC</sequence>
<dbReference type="GO" id="GO:0000272">
    <property type="term" value="P:polysaccharide catabolic process"/>
    <property type="evidence" value="ECO:0007669"/>
    <property type="project" value="InterPro"/>
</dbReference>
<evidence type="ECO:0000313" key="2">
    <source>
        <dbReference type="Proteomes" id="UP000541810"/>
    </source>
</evidence>
<evidence type="ECO:0000313" key="1">
    <source>
        <dbReference type="EMBL" id="MBB6430329.1"/>
    </source>
</evidence>
<keyword evidence="2" id="KW-1185">Reference proteome</keyword>